<dbReference type="Gene3D" id="3.60.21.10">
    <property type="match status" value="1"/>
</dbReference>
<reference evidence="2" key="1">
    <citation type="submission" date="2023-03" db="EMBL/GenBank/DDBJ databases">
        <title>Emydomyces testavorans Genome Sequence.</title>
        <authorList>
            <person name="Hoyer L."/>
        </authorList>
    </citation>
    <scope>NUCLEOTIDE SEQUENCE</scope>
    <source>
        <strain evidence="2">16-2883</strain>
    </source>
</reference>
<keyword evidence="3" id="KW-1185">Reference proteome</keyword>
<dbReference type="InterPro" id="IPR004843">
    <property type="entry name" value="Calcineurin-like_PHP"/>
</dbReference>
<accession>A0AAF0DEX7</accession>
<feature type="domain" description="Calcineurin-like phosphoesterase" evidence="1">
    <location>
        <begin position="11"/>
        <end position="214"/>
    </location>
</feature>
<dbReference type="Proteomes" id="UP001219355">
    <property type="component" value="Chromosome 1"/>
</dbReference>
<dbReference type="PANTHER" id="PTHR12905">
    <property type="entry name" value="METALLOPHOSPHOESTERASE"/>
    <property type="match status" value="1"/>
</dbReference>
<organism evidence="2 3">
    <name type="scientific">Emydomyces testavorans</name>
    <dbReference type="NCBI Taxonomy" id="2070801"/>
    <lineage>
        <taxon>Eukaryota</taxon>
        <taxon>Fungi</taxon>
        <taxon>Dikarya</taxon>
        <taxon>Ascomycota</taxon>
        <taxon>Pezizomycotina</taxon>
        <taxon>Eurotiomycetes</taxon>
        <taxon>Eurotiomycetidae</taxon>
        <taxon>Onygenales</taxon>
        <taxon>Nannizziopsiaceae</taxon>
        <taxon>Emydomyces</taxon>
    </lineage>
</organism>
<dbReference type="EMBL" id="CP120627">
    <property type="protein sequence ID" value="WEW56585.1"/>
    <property type="molecule type" value="Genomic_DNA"/>
</dbReference>
<dbReference type="SUPFAM" id="SSF56300">
    <property type="entry name" value="Metallo-dependent phosphatases"/>
    <property type="match status" value="1"/>
</dbReference>
<evidence type="ECO:0000313" key="2">
    <source>
        <dbReference type="EMBL" id="WEW56585.1"/>
    </source>
</evidence>
<protein>
    <recommendedName>
        <fullName evidence="1">Calcineurin-like phosphoesterase domain-containing protein</fullName>
    </recommendedName>
</protein>
<dbReference type="InterPro" id="IPR029052">
    <property type="entry name" value="Metallo-depent_PP-like"/>
</dbReference>
<dbReference type="AlphaFoldDB" id="A0AAF0DEX7"/>
<gene>
    <name evidence="2" type="ORF">PRK78_002032</name>
</gene>
<dbReference type="InterPro" id="IPR051693">
    <property type="entry name" value="UPF0046_metallophosphoest"/>
</dbReference>
<sequence>MEGITSGIRTRFQIISDTHGAEFTPETTPLTRADVVIHCGDLTEESKLEEFQATIRLLKSLDADLKLVLAGNHDFTLDVPVFRTKITEAGLQSDMDTVVRTYGDYGEARQLFEDAAGITFLDEGIHRFNLSNGASLTVYASPYTPSASGWGFAYHPENGHDFSIEDSVDVVITHGPPRGISDYTLARQRAGCPKLFEAVARARPQLHCFGHIHEGWGARLVTWRDEPSEVPSHFTDIDNDRSITIAKLSTLKERKNEHQLERCCSTSHCTGDANPIEKETQTLFVNAAIQGIDEQQPPWVVDIELPKVP</sequence>
<name>A0AAF0DEX7_9EURO</name>
<dbReference type="CDD" id="cd07379">
    <property type="entry name" value="MPP_239FB"/>
    <property type="match status" value="1"/>
</dbReference>
<evidence type="ECO:0000259" key="1">
    <source>
        <dbReference type="Pfam" id="PF00149"/>
    </source>
</evidence>
<dbReference type="PANTHER" id="PTHR12905:SF0">
    <property type="entry name" value="CALCINEURIN-LIKE PHOSPHOESTERASE DOMAIN-CONTAINING PROTEIN"/>
    <property type="match status" value="1"/>
</dbReference>
<evidence type="ECO:0000313" key="3">
    <source>
        <dbReference type="Proteomes" id="UP001219355"/>
    </source>
</evidence>
<dbReference type="GO" id="GO:0016787">
    <property type="term" value="F:hydrolase activity"/>
    <property type="evidence" value="ECO:0007669"/>
    <property type="project" value="InterPro"/>
</dbReference>
<dbReference type="Pfam" id="PF00149">
    <property type="entry name" value="Metallophos"/>
    <property type="match status" value="1"/>
</dbReference>
<proteinExistence type="predicted"/>